<keyword evidence="3" id="KW-1185">Reference proteome</keyword>
<dbReference type="SFLD" id="SFLDG01129">
    <property type="entry name" value="C1.5:_HAD__Beta-PGM__Phosphata"/>
    <property type="match status" value="1"/>
</dbReference>
<sequence length="325" mass="34858">MASETVSSAGTKYNETAVFTADGILFDMDGTLTDSIAAVEAAWTAKAMEFGLEPEAVIKATHGRRASDNLQDLIPNLRKEHIDLEVEKFEQSILAFADTPPRSRRSSSASSTRTSRSGSRSMSGSVGSLGPLTPMNSCTLAAIKPFGTYEALNLTSIRQSKSGELEPQLDDSVFEDEADDLLDMSVRILPGVRSLINSLPQDKYAIATSGAKTYCHGCLDRTGITIPKVCVTADDPRLLRGKPFPDPFLLAAADLGIDPTRAVIFEDSPSGIKAAVAAGATVIAVCTSHQRHQIEHLDAHFVIDTMDQVKVGQGKHGQLEFTVTY</sequence>
<dbReference type="KEGG" id="cdeu:CNBG_1868"/>
<feature type="compositionally biased region" description="Low complexity" evidence="1">
    <location>
        <begin position="106"/>
        <end position="128"/>
    </location>
</feature>
<dbReference type="SFLD" id="SFLDS00003">
    <property type="entry name" value="Haloacid_Dehalogenase"/>
    <property type="match status" value="1"/>
</dbReference>
<organism evidence="2 3">
    <name type="scientific">Cryptococcus deuterogattii (strain R265)</name>
    <name type="common">Cryptococcus gattii VGII (strain R265)</name>
    <dbReference type="NCBI Taxonomy" id="294750"/>
    <lineage>
        <taxon>Eukaryota</taxon>
        <taxon>Fungi</taxon>
        <taxon>Dikarya</taxon>
        <taxon>Basidiomycota</taxon>
        <taxon>Agaricomycotina</taxon>
        <taxon>Tremellomycetes</taxon>
        <taxon>Tremellales</taxon>
        <taxon>Cryptococcaceae</taxon>
        <taxon>Cryptococcus</taxon>
        <taxon>Cryptococcus gattii species complex</taxon>
    </lineage>
</organism>
<reference evidence="2 3" key="2">
    <citation type="journal article" date="2018" name="Proc. Natl. Acad. Sci.">
        <title>RNAi is a critical determinant of centromere evolution in closely related fungi.</title>
        <authorList>
            <person name="Yadav V."/>
            <person name="Sun S."/>
            <person name="Billmyre R.B."/>
            <person name="Thimmappa B.C."/>
            <person name="Shea T."/>
            <person name="Lintner R."/>
            <person name="Bakkeren G."/>
            <person name="Cuomo C.A."/>
            <person name="Heitman J."/>
            <person name="Sanyal K."/>
        </authorList>
    </citation>
    <scope>NUCLEOTIDE SEQUENCE [LARGE SCALE GENOMIC DNA]</scope>
    <source>
        <strain evidence="2 3">R265</strain>
    </source>
</reference>
<dbReference type="InterPro" id="IPR023214">
    <property type="entry name" value="HAD_sf"/>
</dbReference>
<dbReference type="RefSeq" id="XP_062881936.1">
    <property type="nucleotide sequence ID" value="XM_063025981.1"/>
</dbReference>
<dbReference type="EMBL" id="CP025763">
    <property type="protein sequence ID" value="KGB76030.1"/>
    <property type="molecule type" value="Genomic_DNA"/>
</dbReference>
<proteinExistence type="predicted"/>
<dbReference type="OrthoDB" id="40579at2759"/>
<dbReference type="SUPFAM" id="SSF56784">
    <property type="entry name" value="HAD-like"/>
    <property type="match status" value="1"/>
</dbReference>
<evidence type="ECO:0000313" key="2">
    <source>
        <dbReference type="EMBL" id="KGB76030.1"/>
    </source>
</evidence>
<reference evidence="2 3" key="1">
    <citation type="journal article" date="2011" name="MBio">
        <title>Genome variation in Cryptococcus gattii, an emerging pathogen of immunocompetent hosts.</title>
        <authorList>
            <person name="D'Souza C.A."/>
            <person name="Kronstad J.W."/>
            <person name="Taylor G."/>
            <person name="Warren R."/>
            <person name="Yuen M."/>
            <person name="Hu G."/>
            <person name="Jung W.H."/>
            <person name="Sham A."/>
            <person name="Kidd S.E."/>
            <person name="Tangen K."/>
            <person name="Lee N."/>
            <person name="Zeilmaker T."/>
            <person name="Sawkins J."/>
            <person name="McVicker G."/>
            <person name="Shah S."/>
            <person name="Gnerre S."/>
            <person name="Griggs A."/>
            <person name="Zeng Q."/>
            <person name="Bartlett K."/>
            <person name="Li W."/>
            <person name="Wang X."/>
            <person name="Heitman J."/>
            <person name="Stajich J.E."/>
            <person name="Fraser J.A."/>
            <person name="Meyer W."/>
            <person name="Carter D."/>
            <person name="Schein J."/>
            <person name="Krzywinski M."/>
            <person name="Kwon-Chung K.J."/>
            <person name="Varma A."/>
            <person name="Wang J."/>
            <person name="Brunham R."/>
            <person name="Fyfe M."/>
            <person name="Ouellette B.F."/>
            <person name="Siddiqui A."/>
            <person name="Marra M."/>
            <person name="Jones S."/>
            <person name="Holt R."/>
            <person name="Birren B.W."/>
            <person name="Galagan J.E."/>
            <person name="Cuomo C.A."/>
        </authorList>
    </citation>
    <scope>NUCLEOTIDE SEQUENCE [LARGE SCALE GENOMIC DNA]</scope>
    <source>
        <strain evidence="2 3">R265</strain>
    </source>
</reference>
<dbReference type="InterPro" id="IPR023198">
    <property type="entry name" value="PGP-like_dom2"/>
</dbReference>
<dbReference type="InterPro" id="IPR036412">
    <property type="entry name" value="HAD-like_sf"/>
</dbReference>
<dbReference type="STRING" id="294750.A0A095C5J4"/>
<name>A0A095C5J4_CRYD2</name>
<dbReference type="NCBIfam" id="TIGR01509">
    <property type="entry name" value="HAD-SF-IA-v3"/>
    <property type="match status" value="1"/>
</dbReference>
<accession>A0A095C5J4</accession>
<dbReference type="Proteomes" id="UP000029445">
    <property type="component" value="Chromosome 5"/>
</dbReference>
<dbReference type="PANTHER" id="PTHR43481:SF2">
    <property type="entry name" value="PHOSPHATASE"/>
    <property type="match status" value="1"/>
</dbReference>
<dbReference type="FunFam" id="3.40.50.1000:FF:000145">
    <property type="entry name" value="HAD family hydrolase"/>
    <property type="match status" value="1"/>
</dbReference>
<dbReference type="HOGENOM" id="CLU_045011_10_0_1"/>
<gene>
    <name evidence="2" type="ORF">CNBG_1868</name>
</gene>
<dbReference type="PANTHER" id="PTHR43481">
    <property type="entry name" value="FRUCTOSE-1-PHOSPHATE PHOSPHATASE"/>
    <property type="match status" value="1"/>
</dbReference>
<dbReference type="InterPro" id="IPR006439">
    <property type="entry name" value="HAD-SF_hydro_IA"/>
</dbReference>
<dbReference type="GeneID" id="88178255"/>
<dbReference type="Gene3D" id="1.10.150.240">
    <property type="entry name" value="Putative phosphatase, domain 2"/>
    <property type="match status" value="1"/>
</dbReference>
<dbReference type="GO" id="GO:0050308">
    <property type="term" value="F:sugar-phosphatase activity"/>
    <property type="evidence" value="ECO:0007669"/>
    <property type="project" value="TreeGrafter"/>
</dbReference>
<feature type="region of interest" description="Disordered" evidence="1">
    <location>
        <begin position="97"/>
        <end position="130"/>
    </location>
</feature>
<dbReference type="OMA" id="HEMDSEV"/>
<protein>
    <submittedName>
        <fullName evidence="2">Phosphatase</fullName>
    </submittedName>
</protein>
<dbReference type="VEuPathDB" id="FungiDB:CNBG_1868"/>
<dbReference type="Gene3D" id="3.40.50.1000">
    <property type="entry name" value="HAD superfamily/HAD-like"/>
    <property type="match status" value="1"/>
</dbReference>
<dbReference type="AlphaFoldDB" id="A0A095C5J4"/>
<dbReference type="Pfam" id="PF00702">
    <property type="entry name" value="Hydrolase"/>
    <property type="match status" value="1"/>
</dbReference>
<dbReference type="InterPro" id="IPR051806">
    <property type="entry name" value="HAD-like_SPP"/>
</dbReference>
<evidence type="ECO:0000256" key="1">
    <source>
        <dbReference type="SAM" id="MobiDB-lite"/>
    </source>
</evidence>
<evidence type="ECO:0000313" key="3">
    <source>
        <dbReference type="Proteomes" id="UP000029445"/>
    </source>
</evidence>